<organism evidence="4 5">
    <name type="scientific">Seohaeicola zhoushanensis</name>
    <dbReference type="NCBI Taxonomy" id="1569283"/>
    <lineage>
        <taxon>Bacteria</taxon>
        <taxon>Pseudomonadati</taxon>
        <taxon>Pseudomonadota</taxon>
        <taxon>Alphaproteobacteria</taxon>
        <taxon>Rhodobacterales</taxon>
        <taxon>Roseobacteraceae</taxon>
        <taxon>Seohaeicola</taxon>
    </lineage>
</organism>
<dbReference type="EMBL" id="BNCJ01000005">
    <property type="protein sequence ID" value="GHF50765.1"/>
    <property type="molecule type" value="Genomic_DNA"/>
</dbReference>
<dbReference type="Gene3D" id="3.40.50.720">
    <property type="entry name" value="NAD(P)-binding Rossmann-like Domain"/>
    <property type="match status" value="2"/>
</dbReference>
<accession>A0A8J3GY42</accession>
<keyword evidence="1" id="KW-0560">Oxidoreductase</keyword>
<dbReference type="AlphaFoldDB" id="A0A8J3GY42"/>
<dbReference type="RefSeq" id="WP_189680243.1">
    <property type="nucleotide sequence ID" value="NZ_BNCJ01000005.1"/>
</dbReference>
<keyword evidence="2" id="KW-0520">NAD</keyword>
<dbReference type="InterPro" id="IPR029753">
    <property type="entry name" value="D-isomer_DH_CS"/>
</dbReference>
<dbReference type="CDD" id="cd12164">
    <property type="entry name" value="GDH_like_2"/>
    <property type="match status" value="1"/>
</dbReference>
<dbReference type="PANTHER" id="PTHR43333:SF1">
    <property type="entry name" value="D-ISOMER SPECIFIC 2-HYDROXYACID DEHYDROGENASE NAD-BINDING DOMAIN-CONTAINING PROTEIN"/>
    <property type="match status" value="1"/>
</dbReference>
<reference evidence="4" key="2">
    <citation type="submission" date="2020-09" db="EMBL/GenBank/DDBJ databases">
        <authorList>
            <person name="Sun Q."/>
            <person name="Kim S."/>
        </authorList>
    </citation>
    <scope>NUCLEOTIDE SEQUENCE</scope>
    <source>
        <strain evidence="4">KCTC 42650</strain>
    </source>
</reference>
<dbReference type="InterPro" id="IPR006140">
    <property type="entry name" value="D-isomer_DH_NAD-bd"/>
</dbReference>
<keyword evidence="5" id="KW-1185">Reference proteome</keyword>
<evidence type="ECO:0000256" key="1">
    <source>
        <dbReference type="ARBA" id="ARBA00023002"/>
    </source>
</evidence>
<gene>
    <name evidence="4" type="ORF">GCM10017056_23090</name>
</gene>
<dbReference type="SUPFAM" id="SSF51735">
    <property type="entry name" value="NAD(P)-binding Rossmann-fold domains"/>
    <property type="match status" value="1"/>
</dbReference>
<sequence length="311" mass="33892">MTVNILFAALPQRWDSYREPLSTALREAGIDFDLRTEFAPAEVDYIVYAPNSAVQDFTPYTRLKAVLNIWAGVEKITGNPTLKVPLTRMVDEGLTRGMVEYVTGHVLRHHLGMDKHIRGLAPGDWPQDFPPLAQDRRVTVLGLGELGAVCATTLAGLGFDVAGWSRSPKTVEGVSCHHGDAGLKAALTHAEILVLLLPDTPATQNLIDAEALERMPMGAMIVNPGRGPLIDDEALLAALDAGHIGHATLDVFRVEPLPAEHRYWTHPHVTVTPHIASETRAPSASRVLAENVRRFEAGEPLLHLVDRTAGY</sequence>
<evidence type="ECO:0000259" key="3">
    <source>
        <dbReference type="Pfam" id="PF02826"/>
    </source>
</evidence>
<evidence type="ECO:0000313" key="4">
    <source>
        <dbReference type="EMBL" id="GHF50765.1"/>
    </source>
</evidence>
<dbReference type="GO" id="GO:0051287">
    <property type="term" value="F:NAD binding"/>
    <property type="evidence" value="ECO:0007669"/>
    <property type="project" value="InterPro"/>
</dbReference>
<reference evidence="4" key="1">
    <citation type="journal article" date="2014" name="Int. J. Syst. Evol. Microbiol.">
        <title>Complete genome sequence of Corynebacterium casei LMG S-19264T (=DSM 44701T), isolated from a smear-ripened cheese.</title>
        <authorList>
            <consortium name="US DOE Joint Genome Institute (JGI-PGF)"/>
            <person name="Walter F."/>
            <person name="Albersmeier A."/>
            <person name="Kalinowski J."/>
            <person name="Ruckert C."/>
        </authorList>
    </citation>
    <scope>NUCLEOTIDE SEQUENCE</scope>
    <source>
        <strain evidence="4">KCTC 42650</strain>
    </source>
</reference>
<dbReference type="GO" id="GO:0016616">
    <property type="term" value="F:oxidoreductase activity, acting on the CH-OH group of donors, NAD or NADP as acceptor"/>
    <property type="evidence" value="ECO:0007669"/>
    <property type="project" value="UniProtKB-ARBA"/>
</dbReference>
<proteinExistence type="predicted"/>
<evidence type="ECO:0000313" key="5">
    <source>
        <dbReference type="Proteomes" id="UP000626220"/>
    </source>
</evidence>
<evidence type="ECO:0000256" key="2">
    <source>
        <dbReference type="ARBA" id="ARBA00023027"/>
    </source>
</evidence>
<name>A0A8J3GY42_9RHOB</name>
<dbReference type="PROSITE" id="PS00671">
    <property type="entry name" value="D_2_HYDROXYACID_DH_3"/>
    <property type="match status" value="1"/>
</dbReference>
<protein>
    <submittedName>
        <fullName evidence="4">Glyoxylate/hydroxypyruvate reductase A</fullName>
    </submittedName>
</protein>
<comment type="caution">
    <text evidence="4">The sequence shown here is derived from an EMBL/GenBank/DDBJ whole genome shotgun (WGS) entry which is preliminary data.</text>
</comment>
<dbReference type="Pfam" id="PF02826">
    <property type="entry name" value="2-Hacid_dh_C"/>
    <property type="match status" value="1"/>
</dbReference>
<dbReference type="Proteomes" id="UP000626220">
    <property type="component" value="Unassembled WGS sequence"/>
</dbReference>
<feature type="domain" description="D-isomer specific 2-hydroxyacid dehydrogenase NAD-binding" evidence="3">
    <location>
        <begin position="106"/>
        <end position="276"/>
    </location>
</feature>
<dbReference type="PANTHER" id="PTHR43333">
    <property type="entry name" value="2-HACID_DH_C DOMAIN-CONTAINING PROTEIN"/>
    <property type="match status" value="1"/>
</dbReference>
<dbReference type="InterPro" id="IPR036291">
    <property type="entry name" value="NAD(P)-bd_dom_sf"/>
</dbReference>